<dbReference type="PANTHER" id="PTHR12645:SF0">
    <property type="entry name" value="FAD-LINKED SULFHYDRYL OXIDASE ALR"/>
    <property type="match status" value="1"/>
</dbReference>
<evidence type="ECO:0000259" key="8">
    <source>
        <dbReference type="PROSITE" id="PS51324"/>
    </source>
</evidence>
<evidence type="ECO:0000256" key="4">
    <source>
        <dbReference type="ARBA" id="ARBA00023002"/>
    </source>
</evidence>
<keyword evidence="5" id="KW-1015">Disulfide bond</keyword>
<feature type="compositionally biased region" description="Gly residues" evidence="7">
    <location>
        <begin position="307"/>
        <end position="317"/>
    </location>
</feature>
<keyword evidence="4 6" id="KW-0560">Oxidoreductase</keyword>
<accession>A0A7J6Y706</accession>
<protein>
    <recommendedName>
        <fullName evidence="6">Sulfhydryl oxidase</fullName>
        <ecNumber evidence="6">1.8.3.2</ecNumber>
    </recommendedName>
</protein>
<dbReference type="PROSITE" id="PS51324">
    <property type="entry name" value="ERV_ALR"/>
    <property type="match status" value="1"/>
</dbReference>
<feature type="transmembrane region" description="Helical" evidence="6">
    <location>
        <begin position="12"/>
        <end position="32"/>
    </location>
</feature>
<dbReference type="EMBL" id="JABDHM010000029">
    <property type="protein sequence ID" value="KAF5222226.1"/>
    <property type="molecule type" value="Genomic_DNA"/>
</dbReference>
<evidence type="ECO:0000313" key="9">
    <source>
        <dbReference type="EMBL" id="KAF5222226.1"/>
    </source>
</evidence>
<dbReference type="GO" id="GO:0050660">
    <property type="term" value="F:flavin adenine dinucleotide binding"/>
    <property type="evidence" value="ECO:0007669"/>
    <property type="project" value="TreeGrafter"/>
</dbReference>
<evidence type="ECO:0000256" key="2">
    <source>
        <dbReference type="ARBA" id="ARBA00022630"/>
    </source>
</evidence>
<evidence type="ECO:0000313" key="10">
    <source>
        <dbReference type="Proteomes" id="UP000583944"/>
    </source>
</evidence>
<reference evidence="9 10" key="1">
    <citation type="journal article" date="2019" name="Genome Biol. Evol.">
        <title>Nanopore Sequencing Significantly Improves Genome Assembly of the Protozoan Parasite Trypanosoma cruzi.</title>
        <authorList>
            <person name="Diaz-Viraque F."/>
            <person name="Pita S."/>
            <person name="Greif G."/>
            <person name="de Souza R.C.M."/>
            <person name="Iraola G."/>
            <person name="Robello C."/>
        </authorList>
    </citation>
    <scope>NUCLEOTIDE SEQUENCE [LARGE SCALE GENOMIC DNA]</scope>
    <source>
        <strain evidence="9 10">Berenice</strain>
    </source>
</reference>
<name>A0A7J6Y706_TRYCR</name>
<dbReference type="GO" id="GO:0016971">
    <property type="term" value="F:flavin-dependent sulfhydryl oxidase activity"/>
    <property type="evidence" value="ECO:0007669"/>
    <property type="project" value="InterPro"/>
</dbReference>
<dbReference type="Pfam" id="PF04777">
    <property type="entry name" value="Evr1_Alr"/>
    <property type="match status" value="1"/>
</dbReference>
<dbReference type="VEuPathDB" id="TriTrypDB:ECC02_004741"/>
<evidence type="ECO:0000256" key="3">
    <source>
        <dbReference type="ARBA" id="ARBA00022827"/>
    </source>
</evidence>
<keyword evidence="2 6" id="KW-0285">Flavoprotein</keyword>
<comment type="caution">
    <text evidence="9">The sequence shown here is derived from an EMBL/GenBank/DDBJ whole genome shotgun (WGS) entry which is preliminary data.</text>
</comment>
<organism evidence="9 10">
    <name type="scientific">Trypanosoma cruzi</name>
    <dbReference type="NCBI Taxonomy" id="5693"/>
    <lineage>
        <taxon>Eukaryota</taxon>
        <taxon>Discoba</taxon>
        <taxon>Euglenozoa</taxon>
        <taxon>Kinetoplastea</taxon>
        <taxon>Metakinetoplastina</taxon>
        <taxon>Trypanosomatida</taxon>
        <taxon>Trypanosomatidae</taxon>
        <taxon>Trypanosoma</taxon>
        <taxon>Schizotrypanum</taxon>
    </lineage>
</organism>
<keyword evidence="6" id="KW-0472">Membrane</keyword>
<feature type="compositionally biased region" description="Basic and acidic residues" evidence="7">
    <location>
        <begin position="185"/>
        <end position="201"/>
    </location>
</feature>
<evidence type="ECO:0000256" key="6">
    <source>
        <dbReference type="RuleBase" id="RU371123"/>
    </source>
</evidence>
<dbReference type="InterPro" id="IPR036774">
    <property type="entry name" value="ERV/ALR_sulphydryl_oxid_sf"/>
</dbReference>
<feature type="domain" description="ERV/ALR sulfhydryl oxidase" evidence="8">
    <location>
        <begin position="62"/>
        <end position="164"/>
    </location>
</feature>
<keyword evidence="6" id="KW-0812">Transmembrane</keyword>
<gene>
    <name evidence="9" type="ORF">ECC02_004741</name>
</gene>
<dbReference type="GO" id="GO:0005739">
    <property type="term" value="C:mitochondrion"/>
    <property type="evidence" value="ECO:0007669"/>
    <property type="project" value="TreeGrafter"/>
</dbReference>
<dbReference type="Gene3D" id="1.20.120.310">
    <property type="entry name" value="ERV/ALR sulfhydryl oxidase domain"/>
    <property type="match status" value="1"/>
</dbReference>
<evidence type="ECO:0000256" key="7">
    <source>
        <dbReference type="SAM" id="MobiDB-lite"/>
    </source>
</evidence>
<dbReference type="AlphaFoldDB" id="A0A7J6Y706"/>
<feature type="compositionally biased region" description="Polar residues" evidence="7">
    <location>
        <begin position="290"/>
        <end position="304"/>
    </location>
</feature>
<feature type="region of interest" description="Disordered" evidence="7">
    <location>
        <begin position="250"/>
        <end position="272"/>
    </location>
</feature>
<dbReference type="PANTHER" id="PTHR12645">
    <property type="entry name" value="ALR/ERV"/>
    <property type="match status" value="1"/>
</dbReference>
<sequence length="351" mass="38667">MEEKVLRNRADLSISLLFLCVCVCVCVCVFSAHGIIFPLQGEGGGVFVQMASEEPLNEIPGECPTPGDLGHAGWNILHTAGAVYPYKPSPLQQEAFRSFLYSWSHVYACSHCSYHMRRYLKRNPPVVTDKLALSRYLCEFHNTVNKNLAKPVYNCDPMVVLRRWHPTFPDMEDQPTIEEQIAEQRRLEQAEAQKQQEKELQQKQVQTSSLGDMKASRERLVGRWRSEKSESHEYANNNPSSVGAFATGWSASSRQHENAGDAAAKSAPAPLAESREKRWWIFGKNGSGDTNAGFSSTAGTPSKVNSSGGGGNSGGMNGSVDDDEAGVMAVLKRLKACMVYCPEKDEKSNSA</sequence>
<evidence type="ECO:0000256" key="5">
    <source>
        <dbReference type="ARBA" id="ARBA00023157"/>
    </source>
</evidence>
<dbReference type="InterPro" id="IPR039799">
    <property type="entry name" value="ALR/ERV"/>
</dbReference>
<feature type="region of interest" description="Disordered" evidence="7">
    <location>
        <begin position="185"/>
        <end position="218"/>
    </location>
</feature>
<dbReference type="InterPro" id="IPR017905">
    <property type="entry name" value="ERV/ALR_sulphydryl_oxidase"/>
</dbReference>
<dbReference type="VEuPathDB" id="TriTrypDB:BCY84_02044"/>
<dbReference type="Proteomes" id="UP000583944">
    <property type="component" value="Unassembled WGS sequence"/>
</dbReference>
<evidence type="ECO:0000256" key="1">
    <source>
        <dbReference type="ARBA" id="ARBA00001974"/>
    </source>
</evidence>
<comment type="cofactor">
    <cofactor evidence="1 6">
        <name>FAD</name>
        <dbReference type="ChEBI" id="CHEBI:57692"/>
    </cofactor>
</comment>
<comment type="catalytic activity">
    <reaction evidence="6">
        <text>2 R'C(R)SH + O2 = R'C(R)S-S(R)CR' + H2O2</text>
        <dbReference type="Rhea" id="RHEA:17357"/>
        <dbReference type="ChEBI" id="CHEBI:15379"/>
        <dbReference type="ChEBI" id="CHEBI:16240"/>
        <dbReference type="ChEBI" id="CHEBI:16520"/>
        <dbReference type="ChEBI" id="CHEBI:17412"/>
        <dbReference type="EC" id="1.8.3.2"/>
    </reaction>
</comment>
<proteinExistence type="predicted"/>
<feature type="region of interest" description="Disordered" evidence="7">
    <location>
        <begin position="290"/>
        <end position="320"/>
    </location>
</feature>
<dbReference type="SUPFAM" id="SSF69000">
    <property type="entry name" value="FAD-dependent thiol oxidase"/>
    <property type="match status" value="1"/>
</dbReference>
<feature type="compositionally biased region" description="Low complexity" evidence="7">
    <location>
        <begin position="260"/>
        <end position="272"/>
    </location>
</feature>
<keyword evidence="6" id="KW-1133">Transmembrane helix</keyword>
<keyword evidence="3 6" id="KW-0274">FAD</keyword>
<dbReference type="EC" id="1.8.3.2" evidence="6"/>